<keyword evidence="7 10" id="KW-0472">Membrane</keyword>
<evidence type="ECO:0000313" key="15">
    <source>
        <dbReference type="EMBL" id="AXX87903.1"/>
    </source>
</evidence>
<proteinExistence type="inferred from homology"/>
<keyword evidence="4 10" id="KW-0812">Transmembrane</keyword>
<keyword evidence="17" id="KW-1185">Reference proteome</keyword>
<dbReference type="InterPro" id="IPR036942">
    <property type="entry name" value="Beta-barrel_TonB_sf"/>
</dbReference>
<evidence type="ECO:0000313" key="17">
    <source>
        <dbReference type="Proteomes" id="UP000224740"/>
    </source>
</evidence>
<dbReference type="AlphaFoldDB" id="A0A347TMS5"/>
<dbReference type="EMBL" id="NXAO01000028">
    <property type="protein sequence ID" value="PHO15392.1"/>
    <property type="molecule type" value="Genomic_DNA"/>
</dbReference>
<dbReference type="SUPFAM" id="SSF56935">
    <property type="entry name" value="Porins"/>
    <property type="match status" value="1"/>
</dbReference>
<evidence type="ECO:0000256" key="9">
    <source>
        <dbReference type="ARBA" id="ARBA00023237"/>
    </source>
</evidence>
<dbReference type="InterPro" id="IPR037066">
    <property type="entry name" value="Plug_dom_sf"/>
</dbReference>
<evidence type="ECO:0000256" key="7">
    <source>
        <dbReference type="ARBA" id="ARBA00023136"/>
    </source>
</evidence>
<accession>A0A347TMS5</accession>
<keyword evidence="3 10" id="KW-1134">Transmembrane beta strand</keyword>
<dbReference type="KEGG" id="amar:AMRN_2191"/>
<comment type="similarity">
    <text evidence="10 11">Belongs to the TonB-dependent receptor family.</text>
</comment>
<gene>
    <name evidence="15" type="ORF">AMRN_2191</name>
    <name evidence="16" type="ORF">CPH92_06960</name>
</gene>
<evidence type="ECO:0000256" key="12">
    <source>
        <dbReference type="SAM" id="SignalP"/>
    </source>
</evidence>
<reference evidence="16" key="2">
    <citation type="submission" date="2017-09" db="EMBL/GenBank/DDBJ databases">
        <authorList>
            <person name="Perez-Cataluna A."/>
            <person name="Figueras M.J."/>
            <person name="Salas-Masso N."/>
        </authorList>
    </citation>
    <scope>NUCLEOTIDE SEQUENCE</scope>
    <source>
        <strain evidence="16">CECT 7727</strain>
    </source>
</reference>
<dbReference type="GO" id="GO:0015344">
    <property type="term" value="F:siderophore uptake transmembrane transporter activity"/>
    <property type="evidence" value="ECO:0007669"/>
    <property type="project" value="TreeGrafter"/>
</dbReference>
<dbReference type="Proteomes" id="UP000264693">
    <property type="component" value="Chromosome"/>
</dbReference>
<evidence type="ECO:0000256" key="10">
    <source>
        <dbReference type="PROSITE-ProRule" id="PRU01360"/>
    </source>
</evidence>
<dbReference type="EMBL" id="CP032101">
    <property type="protein sequence ID" value="AXX87903.1"/>
    <property type="molecule type" value="Genomic_DNA"/>
</dbReference>
<sequence>MKKKLVLSSIVSILLLQNSINANTKIDSVTVTTATKTQRTIDGVSASIQVITQKDIKRINAESLKDIIKKLSGLTIQYGTFPSASSKSKSSISIRGMSANGTLFLIDGRRMAGEVKNPYDLDRIPASSIQRIEIVKGPMSTLYGADALGGVINIITKKPTEDVQVDFSVRYGQNKDGDAKNKNASFSLRGKKDKLLYSIYANSTNTTPYTQKEKANVLVNQIGGPNHGSKQKPSNLTPGTPSYALSGLNDIYNHDVTYKEDSQTYTVGGRFDYLISDNSKVGLDINYFDETRDGSYVGYFHPSNISPAPGKKIPVFNIPVNSKDENERLDLGFDFETNINEDLILKLRAYRSYYEKRNTTTAKYFKQMGYDSKSQSASNGMNANVEIFTYEALINYIVNDSHLLTAGVEKRDEEREASVFTNSTDMSIKKVDYKAIYLQDEWKINETLNATLGLRYDKVSNAENKTTFKVGLVKNFSKELNLRTNFAQGYRTPDIREMYINKQTPNGLQQGADVAGYDLKPEFTNSYEIGIFGEYKDLRYSSSIFLNDIDDRISQVLKSNGTSSYYTFENVSSAQTKGFELDLTYDILSNLSTTLSYTELQTKNKDTNKDLEFNPKRTINLSFEYLPTDNFVLILSSRHIGKQYYQENINNTKKDKYTNNYTLFDLSANYKINKNSEFFFGVDNIFDKEVNDVIGSNIGTFFYTGMKFIF</sequence>
<dbReference type="RefSeq" id="WP_099311020.1">
    <property type="nucleotide sequence ID" value="NZ_CP032101.1"/>
</dbReference>
<evidence type="ECO:0000256" key="11">
    <source>
        <dbReference type="RuleBase" id="RU003357"/>
    </source>
</evidence>
<evidence type="ECO:0000256" key="1">
    <source>
        <dbReference type="ARBA" id="ARBA00004571"/>
    </source>
</evidence>
<dbReference type="CDD" id="cd01347">
    <property type="entry name" value="ligand_gated_channel"/>
    <property type="match status" value="1"/>
</dbReference>
<name>A0A347TMS5_9BACT</name>
<comment type="subcellular location">
    <subcellularLocation>
        <location evidence="1 10">Cell outer membrane</location>
        <topology evidence="1 10">Multi-pass membrane protein</topology>
    </subcellularLocation>
</comment>
<dbReference type="Pfam" id="PF07715">
    <property type="entry name" value="Plug"/>
    <property type="match status" value="1"/>
</dbReference>
<dbReference type="InterPro" id="IPR012910">
    <property type="entry name" value="Plug_dom"/>
</dbReference>
<dbReference type="PANTHER" id="PTHR30069">
    <property type="entry name" value="TONB-DEPENDENT OUTER MEMBRANE RECEPTOR"/>
    <property type="match status" value="1"/>
</dbReference>
<dbReference type="InterPro" id="IPR000531">
    <property type="entry name" value="Beta-barrel_TonB"/>
</dbReference>
<evidence type="ECO:0000259" key="13">
    <source>
        <dbReference type="Pfam" id="PF00593"/>
    </source>
</evidence>
<keyword evidence="2 10" id="KW-0813">Transport</keyword>
<dbReference type="Pfam" id="PF00593">
    <property type="entry name" value="TonB_dep_Rec_b-barrel"/>
    <property type="match status" value="1"/>
</dbReference>
<evidence type="ECO:0000256" key="3">
    <source>
        <dbReference type="ARBA" id="ARBA00022452"/>
    </source>
</evidence>
<dbReference type="GO" id="GO:0009279">
    <property type="term" value="C:cell outer membrane"/>
    <property type="evidence" value="ECO:0007669"/>
    <property type="project" value="UniProtKB-SubCell"/>
</dbReference>
<evidence type="ECO:0000256" key="5">
    <source>
        <dbReference type="ARBA" id="ARBA00022729"/>
    </source>
</evidence>
<protein>
    <submittedName>
        <fullName evidence="15">TonB-dependent receptor</fullName>
    </submittedName>
</protein>
<dbReference type="Gene3D" id="2.170.130.10">
    <property type="entry name" value="TonB-dependent receptor, plug domain"/>
    <property type="match status" value="1"/>
</dbReference>
<feature type="domain" description="TonB-dependent receptor plug" evidence="14">
    <location>
        <begin position="44"/>
        <end position="151"/>
    </location>
</feature>
<dbReference type="Gene3D" id="2.40.170.20">
    <property type="entry name" value="TonB-dependent receptor, beta-barrel domain"/>
    <property type="match status" value="1"/>
</dbReference>
<reference evidence="17" key="1">
    <citation type="submission" date="2017-09" db="EMBL/GenBank/DDBJ databases">
        <title>Arcobacter canalis sp. nov., a new species isolated from a water canal contaminated with urban sewage.</title>
        <authorList>
            <person name="Perez-Cataluna A."/>
            <person name="Salas-Masso N."/>
            <person name="Figueras M.J."/>
        </authorList>
    </citation>
    <scope>NUCLEOTIDE SEQUENCE [LARGE SCALE GENOMIC DNA]</scope>
    <source>
        <strain evidence="17">CECT 7727</strain>
    </source>
</reference>
<dbReference type="GO" id="GO:0044718">
    <property type="term" value="P:siderophore transmembrane transport"/>
    <property type="evidence" value="ECO:0007669"/>
    <property type="project" value="TreeGrafter"/>
</dbReference>
<evidence type="ECO:0000256" key="2">
    <source>
        <dbReference type="ARBA" id="ARBA00022448"/>
    </source>
</evidence>
<feature type="domain" description="TonB-dependent receptor-like beta-barrel" evidence="13">
    <location>
        <begin position="275"/>
        <end position="685"/>
    </location>
</feature>
<feature type="chain" id="PRO_5017595942" evidence="12">
    <location>
        <begin position="23"/>
        <end position="710"/>
    </location>
</feature>
<dbReference type="Proteomes" id="UP000224740">
    <property type="component" value="Unassembled WGS sequence"/>
</dbReference>
<evidence type="ECO:0000313" key="18">
    <source>
        <dbReference type="Proteomes" id="UP000264693"/>
    </source>
</evidence>
<evidence type="ECO:0000256" key="8">
    <source>
        <dbReference type="ARBA" id="ARBA00023170"/>
    </source>
</evidence>
<evidence type="ECO:0000313" key="16">
    <source>
        <dbReference type="EMBL" id="PHO15392.1"/>
    </source>
</evidence>
<keyword evidence="5 12" id="KW-0732">Signal</keyword>
<dbReference type="PANTHER" id="PTHR30069:SF29">
    <property type="entry name" value="HEMOGLOBIN AND HEMOGLOBIN-HAPTOGLOBIN-BINDING PROTEIN 1-RELATED"/>
    <property type="match status" value="1"/>
</dbReference>
<keyword evidence="8 15" id="KW-0675">Receptor</keyword>
<reference evidence="15 18" key="3">
    <citation type="submission" date="2018-08" db="EMBL/GenBank/DDBJ databases">
        <title>Complete genome of the Arcobacter marinus type strain JCM 15502.</title>
        <authorList>
            <person name="Miller W.G."/>
            <person name="Yee E."/>
            <person name="Huynh S."/>
            <person name="Parker C.T."/>
        </authorList>
    </citation>
    <scope>NUCLEOTIDE SEQUENCE [LARGE SCALE GENOMIC DNA]</scope>
    <source>
        <strain evidence="15 18">JCM 15502</strain>
    </source>
</reference>
<keyword evidence="9 10" id="KW-0998">Cell outer membrane</keyword>
<organism evidence="15 18">
    <name type="scientific">Malaciobacter marinus</name>
    <dbReference type="NCBI Taxonomy" id="505249"/>
    <lineage>
        <taxon>Bacteria</taxon>
        <taxon>Pseudomonadati</taxon>
        <taxon>Campylobacterota</taxon>
        <taxon>Epsilonproteobacteria</taxon>
        <taxon>Campylobacterales</taxon>
        <taxon>Arcobacteraceae</taxon>
        <taxon>Malaciobacter</taxon>
    </lineage>
</organism>
<evidence type="ECO:0000256" key="6">
    <source>
        <dbReference type="ARBA" id="ARBA00023077"/>
    </source>
</evidence>
<keyword evidence="6 11" id="KW-0798">TonB box</keyword>
<evidence type="ECO:0000256" key="4">
    <source>
        <dbReference type="ARBA" id="ARBA00022692"/>
    </source>
</evidence>
<dbReference type="InterPro" id="IPR039426">
    <property type="entry name" value="TonB-dep_rcpt-like"/>
</dbReference>
<dbReference type="PROSITE" id="PS52016">
    <property type="entry name" value="TONB_DEPENDENT_REC_3"/>
    <property type="match status" value="1"/>
</dbReference>
<feature type="signal peptide" evidence="12">
    <location>
        <begin position="1"/>
        <end position="22"/>
    </location>
</feature>
<evidence type="ECO:0000259" key="14">
    <source>
        <dbReference type="Pfam" id="PF07715"/>
    </source>
</evidence>